<dbReference type="CDD" id="cd00487">
    <property type="entry name" value="Pep_deformylase"/>
    <property type="match status" value="1"/>
</dbReference>
<feature type="binding site" evidence="2">
    <location>
        <position position="97"/>
    </location>
    <ligand>
        <name>Fe cation</name>
        <dbReference type="ChEBI" id="CHEBI:24875"/>
    </ligand>
</feature>
<comment type="similarity">
    <text evidence="1 2">Belongs to the polypeptide deformylase family.</text>
</comment>
<dbReference type="Proteomes" id="UP000034591">
    <property type="component" value="Unassembled WGS sequence"/>
</dbReference>
<evidence type="ECO:0000256" key="1">
    <source>
        <dbReference type="ARBA" id="ARBA00010759"/>
    </source>
</evidence>
<comment type="function">
    <text evidence="2">Removes the formyl group from the N-terminal Met of newly synthesized proteins. Requires at least a dipeptide for an efficient rate of reaction. N-terminal L-methionine is a prerequisite for activity but the enzyme has broad specificity at other positions.</text>
</comment>
<proteinExistence type="inferred from homology"/>
<dbReference type="GO" id="GO:0046872">
    <property type="term" value="F:metal ion binding"/>
    <property type="evidence" value="ECO:0007669"/>
    <property type="project" value="UniProtKB-KW"/>
</dbReference>
<evidence type="ECO:0000313" key="3">
    <source>
        <dbReference type="EMBL" id="KKQ37718.1"/>
    </source>
</evidence>
<dbReference type="AlphaFoldDB" id="A0A0G0H3A6"/>
<dbReference type="PATRIC" id="fig|1618545.3.peg.177"/>
<feature type="active site" evidence="2">
    <location>
        <position position="140"/>
    </location>
</feature>
<evidence type="ECO:0000256" key="2">
    <source>
        <dbReference type="HAMAP-Rule" id="MF_00163"/>
    </source>
</evidence>
<dbReference type="InterPro" id="IPR023635">
    <property type="entry name" value="Peptide_deformylase"/>
</dbReference>
<protein>
    <recommendedName>
        <fullName evidence="2">Peptide deformylase</fullName>
        <shortName evidence="2">PDF</shortName>
        <ecNumber evidence="2">3.5.1.88</ecNumber>
    </recommendedName>
    <alternativeName>
        <fullName evidence="2">Polypeptide deformylase</fullName>
    </alternativeName>
</protein>
<name>A0A0G0H3A6_9BACT</name>
<dbReference type="PRINTS" id="PR01576">
    <property type="entry name" value="PDEFORMYLASE"/>
</dbReference>
<keyword evidence="2" id="KW-0479">Metal-binding</keyword>
<accession>A0A0G0H3A6</accession>
<dbReference type="NCBIfam" id="TIGR00079">
    <property type="entry name" value="pept_deformyl"/>
    <property type="match status" value="1"/>
</dbReference>
<dbReference type="Gene3D" id="3.90.45.10">
    <property type="entry name" value="Peptide deformylase"/>
    <property type="match status" value="1"/>
</dbReference>
<dbReference type="EMBL" id="LBTI01000011">
    <property type="protein sequence ID" value="KKQ37718.1"/>
    <property type="molecule type" value="Genomic_DNA"/>
</dbReference>
<feature type="binding site" evidence="2">
    <location>
        <position position="139"/>
    </location>
    <ligand>
        <name>Fe cation</name>
        <dbReference type="ChEBI" id="CHEBI:24875"/>
    </ligand>
</feature>
<dbReference type="PANTHER" id="PTHR10458">
    <property type="entry name" value="PEPTIDE DEFORMYLASE"/>
    <property type="match status" value="1"/>
</dbReference>
<dbReference type="NCBIfam" id="NF001159">
    <property type="entry name" value="PRK00150.1-3"/>
    <property type="match status" value="1"/>
</dbReference>
<dbReference type="PANTHER" id="PTHR10458:SF22">
    <property type="entry name" value="PEPTIDE DEFORMYLASE"/>
    <property type="match status" value="1"/>
</dbReference>
<comment type="cofactor">
    <cofactor evidence="2">
        <name>Fe(2+)</name>
        <dbReference type="ChEBI" id="CHEBI:29033"/>
    </cofactor>
    <text evidence="2">Binds 1 Fe(2+) ion.</text>
</comment>
<comment type="caution">
    <text evidence="3">The sequence shown here is derived from an EMBL/GenBank/DDBJ whole genome shotgun (WGS) entry which is preliminary data.</text>
</comment>
<dbReference type="InterPro" id="IPR036821">
    <property type="entry name" value="Peptide_deformylase_sf"/>
</dbReference>
<feature type="binding site" evidence="2">
    <location>
        <position position="143"/>
    </location>
    <ligand>
        <name>Fe cation</name>
        <dbReference type="ChEBI" id="CHEBI:24875"/>
    </ligand>
</feature>
<gene>
    <name evidence="2" type="primary">def</name>
    <name evidence="3" type="ORF">US53_C0011G0003</name>
</gene>
<comment type="catalytic activity">
    <reaction evidence="2">
        <text>N-terminal N-formyl-L-methionyl-[peptide] + H2O = N-terminal L-methionyl-[peptide] + formate</text>
        <dbReference type="Rhea" id="RHEA:24420"/>
        <dbReference type="Rhea" id="RHEA-COMP:10639"/>
        <dbReference type="Rhea" id="RHEA-COMP:10640"/>
        <dbReference type="ChEBI" id="CHEBI:15377"/>
        <dbReference type="ChEBI" id="CHEBI:15740"/>
        <dbReference type="ChEBI" id="CHEBI:49298"/>
        <dbReference type="ChEBI" id="CHEBI:64731"/>
        <dbReference type="EC" id="3.5.1.88"/>
    </reaction>
</comment>
<sequence>MIKNVLDAQDPNLRLKSKPIVKFDKKIAQIIKDLKDTISVQKDPEGIGLAAPQIGKRLRMFIMKPEKTITVVINPQIISMSKNKTTAEENRKIMEGCLSLPHYYGPLKRAKKVKVKYLDENGKPILKEFVGLESQIIQHEIDHLDGRLFIDRLLEQKESLYEFIDGEWEKVDLIL</sequence>
<evidence type="ECO:0000313" key="4">
    <source>
        <dbReference type="Proteomes" id="UP000034591"/>
    </source>
</evidence>
<dbReference type="HAMAP" id="MF_00163">
    <property type="entry name" value="Pep_deformylase"/>
    <property type="match status" value="1"/>
</dbReference>
<dbReference type="STRING" id="1618545.US53_C0011G0003"/>
<keyword evidence="2" id="KW-0378">Hydrolase</keyword>
<keyword evidence="2" id="KW-0408">Iron</keyword>
<dbReference type="PIRSF" id="PIRSF004749">
    <property type="entry name" value="Pep_def"/>
    <property type="match status" value="1"/>
</dbReference>
<reference evidence="3 4" key="1">
    <citation type="journal article" date="2015" name="Nature">
        <title>rRNA introns, odd ribosomes, and small enigmatic genomes across a large radiation of phyla.</title>
        <authorList>
            <person name="Brown C.T."/>
            <person name="Hug L.A."/>
            <person name="Thomas B.C."/>
            <person name="Sharon I."/>
            <person name="Castelle C.J."/>
            <person name="Singh A."/>
            <person name="Wilkins M.J."/>
            <person name="Williams K.H."/>
            <person name="Banfield J.F."/>
        </authorList>
    </citation>
    <scope>NUCLEOTIDE SEQUENCE [LARGE SCALE GENOMIC DNA]</scope>
</reference>
<dbReference type="Pfam" id="PF01327">
    <property type="entry name" value="Pep_deformylase"/>
    <property type="match status" value="1"/>
</dbReference>
<dbReference type="GO" id="GO:0042586">
    <property type="term" value="F:peptide deformylase activity"/>
    <property type="evidence" value="ECO:0007669"/>
    <property type="project" value="UniProtKB-UniRule"/>
</dbReference>
<keyword evidence="2" id="KW-0648">Protein biosynthesis</keyword>
<dbReference type="EC" id="3.5.1.88" evidence="2"/>
<dbReference type="GO" id="GO:0006412">
    <property type="term" value="P:translation"/>
    <property type="evidence" value="ECO:0007669"/>
    <property type="project" value="UniProtKB-UniRule"/>
</dbReference>
<organism evidence="3 4">
    <name type="scientific">Candidatus Woesebacteria bacterium GW2011_GWA1_37_7</name>
    <dbReference type="NCBI Taxonomy" id="1618545"/>
    <lineage>
        <taxon>Bacteria</taxon>
        <taxon>Candidatus Woeseibacteriota</taxon>
    </lineage>
</organism>
<dbReference type="SUPFAM" id="SSF56420">
    <property type="entry name" value="Peptide deformylase"/>
    <property type="match status" value="1"/>
</dbReference>